<accession>A0AAQ1MF16</accession>
<dbReference type="CDD" id="cd11338">
    <property type="entry name" value="AmyAc_CMD"/>
    <property type="match status" value="1"/>
</dbReference>
<evidence type="ECO:0000256" key="2">
    <source>
        <dbReference type="ARBA" id="ARBA00023295"/>
    </source>
</evidence>
<dbReference type="SUPFAM" id="SSF51011">
    <property type="entry name" value="Glycosyl hydrolase domain"/>
    <property type="match status" value="1"/>
</dbReference>
<keyword evidence="2 5" id="KW-0326">Glycosidase</keyword>
<reference evidence="6" key="1">
    <citation type="submission" date="2016-11" db="EMBL/GenBank/DDBJ databases">
        <authorList>
            <person name="Jaros S."/>
            <person name="Januszkiewicz K."/>
            <person name="Wedrychowicz H."/>
        </authorList>
    </citation>
    <scope>NUCLEOTIDE SEQUENCE [LARGE SCALE GENOMIC DNA]</scope>
    <source>
        <strain evidence="6">DSM 4029</strain>
    </source>
</reference>
<reference evidence="4 7" key="3">
    <citation type="journal article" date="2019" name="Nat. Med.">
        <title>A library of human gut bacterial isolates paired with longitudinal multiomics data enables mechanistic microbiome research.</title>
        <authorList>
            <person name="Poyet M."/>
            <person name="Groussin M."/>
            <person name="Gibbons S.M."/>
            <person name="Avila-Pacheco J."/>
            <person name="Jiang X."/>
            <person name="Kearney S.M."/>
            <person name="Perrotta A.R."/>
            <person name="Berdy B."/>
            <person name="Zhao S."/>
            <person name="Lieberman T.D."/>
            <person name="Swanson P.K."/>
            <person name="Smith M."/>
            <person name="Roesemann S."/>
            <person name="Alexander J.E."/>
            <person name="Rich S.A."/>
            <person name="Livny J."/>
            <person name="Vlamakis H."/>
            <person name="Clish C."/>
            <person name="Bullock K."/>
            <person name="Deik A."/>
            <person name="Scott J."/>
            <person name="Pierce K.A."/>
            <person name="Xavier R.J."/>
            <person name="Alm E.J."/>
        </authorList>
    </citation>
    <scope>NUCLEOTIDE SEQUENCE [LARGE SCALE GENOMIC DNA]</scope>
    <source>
        <strain evidence="4 7">BIOML-A2</strain>
    </source>
</reference>
<proteinExistence type="predicted"/>
<dbReference type="EMBL" id="WWVX01000010">
    <property type="protein sequence ID" value="MZL70731.1"/>
    <property type="molecule type" value="Genomic_DNA"/>
</dbReference>
<evidence type="ECO:0000313" key="5">
    <source>
        <dbReference type="EMBL" id="SHG29212.1"/>
    </source>
</evidence>
<feature type="domain" description="Glycosyl hydrolase family 13 catalytic" evidence="3">
    <location>
        <begin position="142"/>
        <end position="558"/>
    </location>
</feature>
<dbReference type="InterPro" id="IPR006047">
    <property type="entry name" value="GH13_cat_dom"/>
</dbReference>
<reference evidence="5" key="2">
    <citation type="submission" date="2016-11" db="EMBL/GenBank/DDBJ databases">
        <authorList>
            <person name="Varghese N."/>
            <person name="Submissions S."/>
        </authorList>
    </citation>
    <scope>NUCLEOTIDE SEQUENCE</scope>
    <source>
        <strain evidence="5">DSM 4029</strain>
    </source>
</reference>
<dbReference type="SMART" id="SM00642">
    <property type="entry name" value="Aamy"/>
    <property type="match status" value="1"/>
</dbReference>
<dbReference type="PANTHER" id="PTHR10357:SF210">
    <property type="entry name" value="MALTODEXTRIN GLUCOSIDASE"/>
    <property type="match status" value="1"/>
</dbReference>
<evidence type="ECO:0000313" key="7">
    <source>
        <dbReference type="Proteomes" id="UP000474718"/>
    </source>
</evidence>
<name>A0AAQ1MF16_9FIRM</name>
<evidence type="ECO:0000313" key="6">
    <source>
        <dbReference type="Proteomes" id="UP000184089"/>
    </source>
</evidence>
<dbReference type="Proteomes" id="UP000474718">
    <property type="component" value="Unassembled WGS sequence"/>
</dbReference>
<dbReference type="RefSeq" id="WP_021658203.1">
    <property type="nucleotide sequence ID" value="NZ_FQVY01000003.1"/>
</dbReference>
<dbReference type="GO" id="GO:0005975">
    <property type="term" value="P:carbohydrate metabolic process"/>
    <property type="evidence" value="ECO:0007669"/>
    <property type="project" value="InterPro"/>
</dbReference>
<dbReference type="SUPFAM" id="SSF51445">
    <property type="entry name" value="(Trans)glycosidases"/>
    <property type="match status" value="1"/>
</dbReference>
<gene>
    <name evidence="4" type="ORF">GT747_13320</name>
    <name evidence="5" type="ORF">SAMN05444424_1998</name>
</gene>
<sequence length="672" mass="75568">MSIPLKSEVAARHLSLDSRYRSPLGAMPTGGEVRLWLEITAGQVEGAALRVYRGDRSEDIPMARGEDGRYAVDLAVGEKPCVLWYQFVLTLPGGRHLYCGLPFGQMAGTGSVYTEPPASFQLTVYDRDFQTPDWVKKGVMYQIFPDRFKQGDPRNASKGRRYHEKMGRTVRMHESWDEQPDYLPAEGETFYTPCDYFGGDLKGIEESLPYLKEMGVTVLYLNPIVEADSNHRYNTGDYKKVDPLLGSNAAFASLCLKAKECGIRVLCDGVFSHTGSDSIYFNKLQNYNNLGAYQGEQSPYYRWFDFFGDREHYRSWWGFDTLPEVNEGEPSWQEYVITGKGSVFDCWLRLGASGFRLDVADELPDEVISLMRKKVKSRSEDNLLLGEVWEDATIKESYGHKRQYALGRGLDSVMNYPFRGAVIDYLLEKSTALELRDFLCTQQGNYPKPMYYSLMNLLSSHDVARIRTVLGTEIDGEGMDRPDQAAFLQGIGDYEAAQGKGRTRLAMALQFAVPGIPSTYYGDEWGMQGLKDPFNRAPFRPEGEEELHQVVQRLGSLRAATPALQTGHAAFFAPAHEVIGVLRFCLDGQDAFGKAAEDGTYLVLCNRDEVEQELTVDLHQPFPGLDEPALARLRDEPYTVAENVLSGVISPVEEGKVTLTLPAEDFVVYRVR</sequence>
<dbReference type="Proteomes" id="UP000184089">
    <property type="component" value="Unassembled WGS sequence"/>
</dbReference>
<dbReference type="Gene3D" id="3.20.20.80">
    <property type="entry name" value="Glycosidases"/>
    <property type="match status" value="1"/>
</dbReference>
<organism evidence="5 6">
    <name type="scientific">Bittarella massiliensis</name>
    <name type="common">ex Durand et al. 2017</name>
    <dbReference type="NCBI Taxonomy" id="1720313"/>
    <lineage>
        <taxon>Bacteria</taxon>
        <taxon>Bacillati</taxon>
        <taxon>Bacillota</taxon>
        <taxon>Clostridia</taxon>
        <taxon>Eubacteriales</taxon>
        <taxon>Oscillospiraceae</taxon>
        <taxon>Bittarella (ex Durand et al. 2017)</taxon>
    </lineage>
</organism>
<dbReference type="PANTHER" id="PTHR10357">
    <property type="entry name" value="ALPHA-AMYLASE FAMILY MEMBER"/>
    <property type="match status" value="1"/>
</dbReference>
<dbReference type="Gene3D" id="3.90.400.10">
    <property type="entry name" value="Oligo-1,6-glucosidase, Domain 2"/>
    <property type="match status" value="1"/>
</dbReference>
<dbReference type="InterPro" id="IPR045857">
    <property type="entry name" value="O16G_dom_2"/>
</dbReference>
<keyword evidence="7" id="KW-1185">Reference proteome</keyword>
<evidence type="ECO:0000256" key="1">
    <source>
        <dbReference type="ARBA" id="ARBA00022801"/>
    </source>
</evidence>
<dbReference type="EMBL" id="FQVY01000003">
    <property type="protein sequence ID" value="SHG29212.1"/>
    <property type="molecule type" value="Genomic_DNA"/>
</dbReference>
<dbReference type="Pfam" id="PF00128">
    <property type="entry name" value="Alpha-amylase"/>
    <property type="match status" value="1"/>
</dbReference>
<evidence type="ECO:0000313" key="4">
    <source>
        <dbReference type="EMBL" id="MZL70731.1"/>
    </source>
</evidence>
<dbReference type="AlphaFoldDB" id="A0AAQ1MF16"/>
<dbReference type="InterPro" id="IPR017853">
    <property type="entry name" value="GH"/>
</dbReference>
<evidence type="ECO:0000259" key="3">
    <source>
        <dbReference type="SMART" id="SM00642"/>
    </source>
</evidence>
<dbReference type="GO" id="GO:0016798">
    <property type="term" value="F:hydrolase activity, acting on glycosyl bonds"/>
    <property type="evidence" value="ECO:0007669"/>
    <property type="project" value="UniProtKB-KW"/>
</dbReference>
<protein>
    <submittedName>
        <fullName evidence="5">Glycosidase</fullName>
    </submittedName>
    <submittedName>
        <fullName evidence="4">Glycoside hydrolase family 13 protein</fullName>
    </submittedName>
</protein>
<keyword evidence="1 4" id="KW-0378">Hydrolase</keyword>
<comment type="caution">
    <text evidence="5">The sequence shown here is derived from an EMBL/GenBank/DDBJ whole genome shotgun (WGS) entry which is preliminary data.</text>
</comment>